<dbReference type="EMBL" id="AQQV01000006">
    <property type="protein sequence ID" value="ORE85060.1"/>
    <property type="molecule type" value="Genomic_DNA"/>
</dbReference>
<dbReference type="RefSeq" id="WP_083563507.1">
    <property type="nucleotide sequence ID" value="NZ_AQQV01000006.1"/>
</dbReference>
<evidence type="ECO:0000256" key="4">
    <source>
        <dbReference type="ARBA" id="ARBA00016202"/>
    </source>
</evidence>
<evidence type="ECO:0000313" key="14">
    <source>
        <dbReference type="EMBL" id="ORE85060.1"/>
    </source>
</evidence>
<keyword evidence="6 13" id="KW-0732">Signal</keyword>
<evidence type="ECO:0000256" key="5">
    <source>
        <dbReference type="ARBA" id="ARBA00022448"/>
    </source>
</evidence>
<dbReference type="GO" id="GO:0009279">
    <property type="term" value="C:cell outer membrane"/>
    <property type="evidence" value="ECO:0007669"/>
    <property type="project" value="UniProtKB-SubCell"/>
</dbReference>
<keyword evidence="12 14" id="KW-0449">Lipoprotein</keyword>
<keyword evidence="9" id="KW-0564">Palmitate</keyword>
<evidence type="ECO:0000256" key="3">
    <source>
        <dbReference type="ARBA" id="ARBA00011245"/>
    </source>
</evidence>
<evidence type="ECO:0000256" key="2">
    <source>
        <dbReference type="ARBA" id="ARBA00009696"/>
    </source>
</evidence>
<accession>A0A1Y1S9W3</accession>
<keyword evidence="5" id="KW-0813">Transport</keyword>
<comment type="similarity">
    <text evidence="2">Belongs to the LolB family.</text>
</comment>
<proteinExistence type="inferred from homology"/>
<comment type="subunit">
    <text evidence="3">Monomer.</text>
</comment>
<evidence type="ECO:0000256" key="7">
    <source>
        <dbReference type="ARBA" id="ARBA00022927"/>
    </source>
</evidence>
<keyword evidence="15" id="KW-1185">Reference proteome</keyword>
<organism evidence="14 15">
    <name type="scientific">Oceanococcus atlanticus</name>
    <dbReference type="NCBI Taxonomy" id="1317117"/>
    <lineage>
        <taxon>Bacteria</taxon>
        <taxon>Pseudomonadati</taxon>
        <taxon>Pseudomonadota</taxon>
        <taxon>Gammaproteobacteria</taxon>
        <taxon>Chromatiales</taxon>
        <taxon>Oceanococcaceae</taxon>
        <taxon>Oceanococcus</taxon>
    </lineage>
</organism>
<comment type="caution">
    <text evidence="14">The sequence shown here is derived from an EMBL/GenBank/DDBJ whole genome shotgun (WGS) entry which is preliminary data.</text>
</comment>
<keyword evidence="10" id="KW-0143">Chaperone</keyword>
<keyword evidence="7" id="KW-0653">Protein transport</keyword>
<evidence type="ECO:0000256" key="9">
    <source>
        <dbReference type="ARBA" id="ARBA00023139"/>
    </source>
</evidence>
<keyword evidence="8" id="KW-0472">Membrane</keyword>
<sequence length="194" mass="21565">MERKIRQHCGALLIVLLGLSGCSVMPSPAPQTSAAAEAERGRAALSQWTLKARLTTPDQRASLRWRQSEQNFDLLLRGPFGFGGVRIVGSPDQVTIDDGDELEVSDNPELDIYQRTGMVVPLAALGWWVRGLPAPHEPAQLERDVAGHIRVIRQSAWVIQLADYETVDGLSMPQSVRMEHLPWFLQLDVSSWAF</sequence>
<reference evidence="14 15" key="1">
    <citation type="submission" date="2013-04" db="EMBL/GenBank/DDBJ databases">
        <title>Oceanococcus atlanticus 22II-S10r2 Genome Sequencing.</title>
        <authorList>
            <person name="Lai Q."/>
            <person name="Li G."/>
            <person name="Shao Z."/>
        </authorList>
    </citation>
    <scope>NUCLEOTIDE SEQUENCE [LARGE SCALE GENOMIC DNA]</scope>
    <source>
        <strain evidence="14 15">22II-S10r2</strain>
    </source>
</reference>
<dbReference type="STRING" id="1317117.ATO7_16290"/>
<evidence type="ECO:0000256" key="11">
    <source>
        <dbReference type="ARBA" id="ARBA00023237"/>
    </source>
</evidence>
<evidence type="ECO:0000256" key="13">
    <source>
        <dbReference type="SAM" id="SignalP"/>
    </source>
</evidence>
<evidence type="ECO:0000256" key="6">
    <source>
        <dbReference type="ARBA" id="ARBA00022729"/>
    </source>
</evidence>
<keyword evidence="11" id="KW-0998">Cell outer membrane</keyword>
<dbReference type="SUPFAM" id="SSF89392">
    <property type="entry name" value="Prokaryotic lipoproteins and lipoprotein localization factors"/>
    <property type="match status" value="1"/>
</dbReference>
<name>A0A1Y1S9W3_9GAMM</name>
<feature type="signal peptide" evidence="13">
    <location>
        <begin position="1"/>
        <end position="26"/>
    </location>
</feature>
<evidence type="ECO:0000256" key="8">
    <source>
        <dbReference type="ARBA" id="ARBA00023136"/>
    </source>
</evidence>
<protein>
    <recommendedName>
        <fullName evidence="4">Outer-membrane lipoprotein LolB</fullName>
    </recommendedName>
</protein>
<evidence type="ECO:0000313" key="15">
    <source>
        <dbReference type="Proteomes" id="UP000192342"/>
    </source>
</evidence>
<evidence type="ECO:0000256" key="12">
    <source>
        <dbReference type="ARBA" id="ARBA00023288"/>
    </source>
</evidence>
<evidence type="ECO:0000256" key="1">
    <source>
        <dbReference type="ARBA" id="ARBA00004459"/>
    </source>
</evidence>
<dbReference type="NCBIfam" id="TIGR00548">
    <property type="entry name" value="lolB"/>
    <property type="match status" value="1"/>
</dbReference>
<dbReference type="GO" id="GO:0015031">
    <property type="term" value="P:protein transport"/>
    <property type="evidence" value="ECO:0007669"/>
    <property type="project" value="UniProtKB-KW"/>
</dbReference>
<dbReference type="Proteomes" id="UP000192342">
    <property type="component" value="Unassembled WGS sequence"/>
</dbReference>
<gene>
    <name evidence="14" type="ORF">ATO7_16290</name>
</gene>
<dbReference type="InterPro" id="IPR004565">
    <property type="entry name" value="OM_lipoprot_LolB"/>
</dbReference>
<dbReference type="Pfam" id="PF03550">
    <property type="entry name" value="LolB"/>
    <property type="match status" value="1"/>
</dbReference>
<dbReference type="OrthoDB" id="9797618at2"/>
<comment type="subcellular location">
    <subcellularLocation>
        <location evidence="1">Cell outer membrane</location>
        <topology evidence="1">Lipid-anchor</topology>
    </subcellularLocation>
</comment>
<dbReference type="PROSITE" id="PS51257">
    <property type="entry name" value="PROKAR_LIPOPROTEIN"/>
    <property type="match status" value="1"/>
</dbReference>
<feature type="chain" id="PRO_5013231469" description="Outer-membrane lipoprotein LolB" evidence="13">
    <location>
        <begin position="27"/>
        <end position="194"/>
    </location>
</feature>
<dbReference type="CDD" id="cd16326">
    <property type="entry name" value="LolB"/>
    <property type="match status" value="1"/>
</dbReference>
<dbReference type="InterPro" id="IPR029046">
    <property type="entry name" value="LolA/LolB/LppX"/>
</dbReference>
<dbReference type="AlphaFoldDB" id="A0A1Y1S9W3"/>
<evidence type="ECO:0000256" key="10">
    <source>
        <dbReference type="ARBA" id="ARBA00023186"/>
    </source>
</evidence>
<dbReference type="Gene3D" id="2.50.20.10">
    <property type="entry name" value="Lipoprotein localisation LolA/LolB/LppX"/>
    <property type="match status" value="1"/>
</dbReference>